<dbReference type="HOGENOM" id="CLU_072780_0_0_4"/>
<organism evidence="1 2">
    <name type="scientific">Burkholderia multivorans (strain ATCC 17616 / 249)</name>
    <dbReference type="NCBI Taxonomy" id="395019"/>
    <lineage>
        <taxon>Bacteria</taxon>
        <taxon>Pseudomonadati</taxon>
        <taxon>Pseudomonadota</taxon>
        <taxon>Betaproteobacteria</taxon>
        <taxon>Burkholderiales</taxon>
        <taxon>Burkholderiaceae</taxon>
        <taxon>Burkholderia</taxon>
        <taxon>Burkholderia cepacia complex</taxon>
    </lineage>
</organism>
<dbReference type="Proteomes" id="UP000008815">
    <property type="component" value="Chromosome 2"/>
</dbReference>
<evidence type="ECO:0000313" key="1">
    <source>
        <dbReference type="EMBL" id="BAG45213.1"/>
    </source>
</evidence>
<sequence>MNTIAQSVIDAHGGLAQWRKFRQVSARLVQGGALWGLKGFAGVLDETTVTVATDRQWASHAPVGALAARSEFTGDRIALLDSAGRVLAEREDPRGSFDGHALETRWDELQLAFFAGCAMWTYLNVPFVLAWDGVRCDDDGVWEEQGETWRRIRVHYPDTLEVFSKAQTIYVGPDGLIRRLDYDVEIAGNTAGAHYVSDYTTVSGIRFPTKRRIYPRTPDGHALPEPLVVSIDLHDIALS</sequence>
<dbReference type="EMBL" id="AP009386">
    <property type="protein sequence ID" value="BAG45213.1"/>
    <property type="molecule type" value="Genomic_DNA"/>
</dbReference>
<gene>
    <name evidence="1" type="ordered locus">BMULJ_03340</name>
</gene>
<proteinExistence type="predicted"/>
<dbReference type="RefSeq" id="WP_012217671.1">
    <property type="nucleotide sequence ID" value="NC_010086.1"/>
</dbReference>
<evidence type="ECO:0000313" key="2">
    <source>
        <dbReference type="Proteomes" id="UP000008815"/>
    </source>
</evidence>
<dbReference type="AlphaFoldDB" id="A0A0H3KJ32"/>
<protein>
    <submittedName>
        <fullName evidence="1">Uncharacterized protein</fullName>
    </submittedName>
</protein>
<dbReference type="KEGG" id="bmj:BMULJ_03340"/>
<name>A0A0H3KJ32_BURM1</name>
<accession>A0A0H3KJ32</accession>
<dbReference type="STRING" id="395019.BMULJ_03340"/>
<reference evidence="1 2" key="1">
    <citation type="submission" date="2007-04" db="EMBL/GenBank/DDBJ databases">
        <title>Complete genome sequence of Burkholderia multivorans ATCC 17616.</title>
        <authorList>
            <person name="Ohtsubo Y."/>
            <person name="Yamashita A."/>
            <person name="Kurokawa K."/>
            <person name="Takami H."/>
            <person name="Yuhara S."/>
            <person name="Nishiyama E."/>
            <person name="Endo R."/>
            <person name="Miyazaki R."/>
            <person name="Ono A."/>
            <person name="Yano K."/>
            <person name="Ito M."/>
            <person name="Sota M."/>
            <person name="Yuji N."/>
            <person name="Hattori M."/>
            <person name="Tsuda M."/>
        </authorList>
    </citation>
    <scope>NUCLEOTIDE SEQUENCE [LARGE SCALE GENOMIC DNA]</scope>
    <source>
        <strain evidence="2">ATCC 17616 / 249</strain>
    </source>
</reference>
<dbReference type="KEGG" id="bmu:Bmul_5178"/>
<keyword evidence="2" id="KW-1185">Reference proteome</keyword>
<dbReference type="eggNOG" id="ENOG502ZAZK">
    <property type="taxonomic scope" value="Bacteria"/>
</dbReference>